<keyword evidence="8" id="KW-1185">Reference proteome</keyword>
<evidence type="ECO:0000256" key="4">
    <source>
        <dbReference type="ARBA" id="ARBA00023159"/>
    </source>
</evidence>
<accession>A0A1M5R3Q0</accession>
<sequence length="298" mass="33200">MYNLNFRHLYYFYLVAREGNVVNAAKLLHVTPQTVSGQLSTFESQIGCQLFDRINKRLYLNSKGKAVYEHASEIFHRGNLLTEIIRNDHETTQQQFTIGITDAIPKVLAYDFLANTMRDNPQVKFQFREGNFDALVSELAINHIDLVIADRGIAPGTQVSANSYFLGESHVAFFTSDPDTASEATFPECLDNQNILLPGIKSGITLGLTTWFESQHIFPHVVAEFDDSALLKLFGSEGFGIFCAPSAIAEHVAQQYQVVKCGEVPEIKERFYALTSKNQAAQGIVKAVINEAKSLLIS</sequence>
<keyword evidence="2" id="KW-0805">Transcription regulation</keyword>
<dbReference type="InterPro" id="IPR036388">
    <property type="entry name" value="WH-like_DNA-bd_sf"/>
</dbReference>
<dbReference type="GO" id="GO:0003677">
    <property type="term" value="F:DNA binding"/>
    <property type="evidence" value="ECO:0007669"/>
    <property type="project" value="UniProtKB-KW"/>
</dbReference>
<dbReference type="Gene3D" id="1.10.10.10">
    <property type="entry name" value="Winged helix-like DNA-binding domain superfamily/Winged helix DNA-binding domain"/>
    <property type="match status" value="1"/>
</dbReference>
<comment type="similarity">
    <text evidence="1">Belongs to the LysR transcriptional regulatory family.</text>
</comment>
<evidence type="ECO:0000256" key="1">
    <source>
        <dbReference type="ARBA" id="ARBA00009437"/>
    </source>
</evidence>
<dbReference type="Pfam" id="PF00126">
    <property type="entry name" value="HTH_1"/>
    <property type="match status" value="1"/>
</dbReference>
<dbReference type="InterPro" id="IPR036390">
    <property type="entry name" value="WH_DNA-bd_sf"/>
</dbReference>
<evidence type="ECO:0000313" key="7">
    <source>
        <dbReference type="EMBL" id="SHH21014.1"/>
    </source>
</evidence>
<name>A0A1M5R3Q0_9ALTE</name>
<dbReference type="RefSeq" id="WP_073324979.1">
    <property type="nucleotide sequence ID" value="NZ_FQWD01000007.1"/>
</dbReference>
<evidence type="ECO:0000256" key="5">
    <source>
        <dbReference type="ARBA" id="ARBA00023163"/>
    </source>
</evidence>
<gene>
    <name evidence="7" type="ORF">SAMN05216361_4032</name>
</gene>
<dbReference type="PANTHER" id="PTHR30293:SF2">
    <property type="entry name" value="TRANSCRIPTIONAL ACTIVATOR PROTEIN NHAR"/>
    <property type="match status" value="1"/>
</dbReference>
<dbReference type="GO" id="GO:0003700">
    <property type="term" value="F:DNA-binding transcription factor activity"/>
    <property type="evidence" value="ECO:0007669"/>
    <property type="project" value="InterPro"/>
</dbReference>
<dbReference type="InterPro" id="IPR005119">
    <property type="entry name" value="LysR_subst-bd"/>
</dbReference>
<evidence type="ECO:0000259" key="6">
    <source>
        <dbReference type="PROSITE" id="PS50931"/>
    </source>
</evidence>
<keyword evidence="5" id="KW-0804">Transcription</keyword>
<dbReference type="OrthoDB" id="464481at2"/>
<dbReference type="SUPFAM" id="SSF53850">
    <property type="entry name" value="Periplasmic binding protein-like II"/>
    <property type="match status" value="1"/>
</dbReference>
<evidence type="ECO:0000256" key="3">
    <source>
        <dbReference type="ARBA" id="ARBA00023125"/>
    </source>
</evidence>
<dbReference type="InterPro" id="IPR000847">
    <property type="entry name" value="LysR_HTH_N"/>
</dbReference>
<dbReference type="Gene3D" id="3.40.190.290">
    <property type="match status" value="1"/>
</dbReference>
<feature type="domain" description="HTH lysR-type" evidence="6">
    <location>
        <begin position="4"/>
        <end position="61"/>
    </location>
</feature>
<dbReference type="SUPFAM" id="SSF46785">
    <property type="entry name" value="Winged helix' DNA-binding domain"/>
    <property type="match status" value="1"/>
</dbReference>
<proteinExistence type="inferred from homology"/>
<organism evidence="7 8">
    <name type="scientific">Marisediminitalea aggregata</name>
    <dbReference type="NCBI Taxonomy" id="634436"/>
    <lineage>
        <taxon>Bacteria</taxon>
        <taxon>Pseudomonadati</taxon>
        <taxon>Pseudomonadota</taxon>
        <taxon>Gammaproteobacteria</taxon>
        <taxon>Alteromonadales</taxon>
        <taxon>Alteromonadaceae</taxon>
        <taxon>Marisediminitalea</taxon>
    </lineage>
</organism>
<keyword evidence="3" id="KW-0238">DNA-binding</keyword>
<dbReference type="PROSITE" id="PS50931">
    <property type="entry name" value="HTH_LYSR"/>
    <property type="match status" value="1"/>
</dbReference>
<evidence type="ECO:0000256" key="2">
    <source>
        <dbReference type="ARBA" id="ARBA00023015"/>
    </source>
</evidence>
<dbReference type="Proteomes" id="UP000184520">
    <property type="component" value="Unassembled WGS sequence"/>
</dbReference>
<protein>
    <submittedName>
        <fullName evidence="7">LysR family transcriptional regulator, transcriptional activator of nhaA</fullName>
    </submittedName>
</protein>
<dbReference type="Pfam" id="PF03466">
    <property type="entry name" value="LysR_substrate"/>
    <property type="match status" value="1"/>
</dbReference>
<dbReference type="PANTHER" id="PTHR30293">
    <property type="entry name" value="TRANSCRIPTIONAL REGULATORY PROTEIN NAC-RELATED"/>
    <property type="match status" value="1"/>
</dbReference>
<dbReference type="EMBL" id="FQWD01000007">
    <property type="protein sequence ID" value="SHH21014.1"/>
    <property type="molecule type" value="Genomic_DNA"/>
</dbReference>
<keyword evidence="4" id="KW-0010">Activator</keyword>
<dbReference type="AlphaFoldDB" id="A0A1M5R3Q0"/>
<dbReference type="GO" id="GO:2000142">
    <property type="term" value="P:regulation of DNA-templated transcription initiation"/>
    <property type="evidence" value="ECO:0007669"/>
    <property type="project" value="TreeGrafter"/>
</dbReference>
<dbReference type="STRING" id="634436.SAMN05216361_4032"/>
<evidence type="ECO:0000313" key="8">
    <source>
        <dbReference type="Proteomes" id="UP000184520"/>
    </source>
</evidence>
<reference evidence="8" key="1">
    <citation type="submission" date="2016-11" db="EMBL/GenBank/DDBJ databases">
        <authorList>
            <person name="Varghese N."/>
            <person name="Submissions S."/>
        </authorList>
    </citation>
    <scope>NUCLEOTIDE SEQUENCE [LARGE SCALE GENOMIC DNA]</scope>
    <source>
        <strain evidence="8">CGMCC 1.8995</strain>
    </source>
</reference>